<evidence type="ECO:0000256" key="1">
    <source>
        <dbReference type="ARBA" id="ARBA00001913"/>
    </source>
</evidence>
<dbReference type="CDD" id="cd09597">
    <property type="entry name" value="M4_TLP"/>
    <property type="match status" value="1"/>
</dbReference>
<dbReference type="AlphaFoldDB" id="A0A8A4TH28"/>
<evidence type="ECO:0000256" key="7">
    <source>
        <dbReference type="ARBA" id="ARBA00022833"/>
    </source>
</evidence>
<dbReference type="InterPro" id="IPR023612">
    <property type="entry name" value="Peptidase_M4"/>
</dbReference>
<dbReference type="InterPro" id="IPR027268">
    <property type="entry name" value="Peptidase_M4/M1_CTD_sf"/>
</dbReference>
<keyword evidence="14" id="KW-1185">Reference proteome</keyword>
<dbReference type="Gene3D" id="3.10.170.10">
    <property type="match status" value="1"/>
</dbReference>
<dbReference type="GO" id="GO:0005576">
    <property type="term" value="C:extracellular region"/>
    <property type="evidence" value="ECO:0007669"/>
    <property type="project" value="InterPro"/>
</dbReference>
<evidence type="ECO:0000256" key="5">
    <source>
        <dbReference type="ARBA" id="ARBA00022729"/>
    </source>
</evidence>
<evidence type="ECO:0000256" key="9">
    <source>
        <dbReference type="PIRSR" id="PIRSR623612-1"/>
    </source>
</evidence>
<dbReference type="Gene3D" id="2.10.10.20">
    <property type="entry name" value="Carbohydrate-binding module superfamily 5/12"/>
    <property type="match status" value="1"/>
</dbReference>
<dbReference type="RefSeq" id="WP_237378510.1">
    <property type="nucleotide sequence ID" value="NZ_CP071793.1"/>
</dbReference>
<dbReference type="EMBL" id="CP071793">
    <property type="protein sequence ID" value="QTD48860.1"/>
    <property type="molecule type" value="Genomic_DNA"/>
</dbReference>
<dbReference type="InterPro" id="IPR011096">
    <property type="entry name" value="FTP_domain"/>
</dbReference>
<dbReference type="SUPFAM" id="SSF55486">
    <property type="entry name" value="Metalloproteases ('zincins'), catalytic domain"/>
    <property type="match status" value="1"/>
</dbReference>
<reference evidence="13" key="1">
    <citation type="submission" date="2021-03" db="EMBL/GenBank/DDBJ databases">
        <title>Acanthopleuribacteraceae sp. M133.</title>
        <authorList>
            <person name="Wang G."/>
        </authorList>
    </citation>
    <scope>NUCLEOTIDE SEQUENCE</scope>
    <source>
        <strain evidence="13">M133</strain>
    </source>
</reference>
<proteinExistence type="inferred from homology"/>
<dbReference type="GO" id="GO:0004222">
    <property type="term" value="F:metalloendopeptidase activity"/>
    <property type="evidence" value="ECO:0007669"/>
    <property type="project" value="InterPro"/>
</dbReference>
<dbReference type="InterPro" id="IPR000601">
    <property type="entry name" value="PKD_dom"/>
</dbReference>
<evidence type="ECO:0000256" key="3">
    <source>
        <dbReference type="ARBA" id="ARBA00022670"/>
    </source>
</evidence>
<dbReference type="FunFam" id="2.60.40.10:FF:000270">
    <property type="entry name" value="Cell surface protein"/>
    <property type="match status" value="1"/>
</dbReference>
<keyword evidence="4" id="KW-0479">Metal-binding</keyword>
<dbReference type="CDD" id="cd12214">
    <property type="entry name" value="ChiA1_BD"/>
    <property type="match status" value="1"/>
</dbReference>
<comment type="cofactor">
    <cofactor evidence="1">
        <name>Ca(2+)</name>
        <dbReference type="ChEBI" id="CHEBI:29108"/>
    </cofactor>
</comment>
<dbReference type="CDD" id="cd00146">
    <property type="entry name" value="PKD"/>
    <property type="match status" value="2"/>
</dbReference>
<dbReference type="GO" id="GO:0030246">
    <property type="term" value="F:carbohydrate binding"/>
    <property type="evidence" value="ECO:0007669"/>
    <property type="project" value="InterPro"/>
</dbReference>
<dbReference type="PANTHER" id="PTHR33794:SF1">
    <property type="entry name" value="BACILLOLYSIN"/>
    <property type="match status" value="1"/>
</dbReference>
<dbReference type="Pfam" id="PF01447">
    <property type="entry name" value="Peptidase_M4"/>
    <property type="match status" value="1"/>
</dbReference>
<dbReference type="InterPro" id="IPR036573">
    <property type="entry name" value="CBM_sf_5/12"/>
</dbReference>
<dbReference type="Gene3D" id="2.60.120.380">
    <property type="match status" value="1"/>
</dbReference>
<evidence type="ECO:0000313" key="13">
    <source>
        <dbReference type="EMBL" id="QTD48860.1"/>
    </source>
</evidence>
<evidence type="ECO:0000313" key="14">
    <source>
        <dbReference type="Proteomes" id="UP000663929"/>
    </source>
</evidence>
<comment type="similarity">
    <text evidence="2">Belongs to the peptidase M4 family.</text>
</comment>
<dbReference type="PROSITE" id="PS50093">
    <property type="entry name" value="PKD"/>
    <property type="match status" value="2"/>
</dbReference>
<feature type="domain" description="PKD" evidence="12">
    <location>
        <begin position="705"/>
        <end position="784"/>
    </location>
</feature>
<dbReference type="Gene3D" id="1.10.390.10">
    <property type="entry name" value="Neutral Protease Domain 2"/>
    <property type="match status" value="1"/>
</dbReference>
<dbReference type="Pfam" id="PF18911">
    <property type="entry name" value="PKD_4"/>
    <property type="match status" value="2"/>
</dbReference>
<dbReference type="SMART" id="SM00089">
    <property type="entry name" value="PKD"/>
    <property type="match status" value="2"/>
</dbReference>
<evidence type="ECO:0000256" key="11">
    <source>
        <dbReference type="SAM" id="SignalP"/>
    </source>
</evidence>
<protein>
    <submittedName>
        <fullName evidence="13">M4 family metallopeptidase</fullName>
    </submittedName>
</protein>
<dbReference type="GO" id="GO:0005975">
    <property type="term" value="P:carbohydrate metabolic process"/>
    <property type="evidence" value="ECO:0007669"/>
    <property type="project" value="InterPro"/>
</dbReference>
<accession>A0A8A4TH28</accession>
<dbReference type="InterPro" id="IPR035986">
    <property type="entry name" value="PKD_dom_sf"/>
</dbReference>
<dbReference type="InterPro" id="IPR013856">
    <property type="entry name" value="Peptidase_M4_domain"/>
</dbReference>
<dbReference type="SUPFAM" id="SSF51055">
    <property type="entry name" value="Carbohydrate binding domain"/>
    <property type="match status" value="1"/>
</dbReference>
<dbReference type="InterPro" id="IPR050728">
    <property type="entry name" value="Zinc_Metalloprotease_M4"/>
</dbReference>
<feature type="region of interest" description="Disordered" evidence="10">
    <location>
        <begin position="649"/>
        <end position="673"/>
    </location>
</feature>
<dbReference type="Pfam" id="PF02868">
    <property type="entry name" value="Peptidase_M4_C"/>
    <property type="match status" value="1"/>
</dbReference>
<dbReference type="InterPro" id="IPR022409">
    <property type="entry name" value="PKD/Chitinase_dom"/>
</dbReference>
<dbReference type="PRINTS" id="PR00730">
    <property type="entry name" value="THERMOLYSIN"/>
</dbReference>
<feature type="chain" id="PRO_5035176256" evidence="11">
    <location>
        <begin position="22"/>
        <end position="836"/>
    </location>
</feature>
<dbReference type="KEGG" id="scor:J3U87_25030"/>
<dbReference type="InterPro" id="IPR003610">
    <property type="entry name" value="CBM5/12"/>
</dbReference>
<keyword evidence="3" id="KW-0645">Protease</keyword>
<dbReference type="InterPro" id="IPR007280">
    <property type="entry name" value="Peptidase_C_arc/bac"/>
</dbReference>
<sequence>MLKHATSMAVFTFLLCTSLFAAELVNLRNAEIRVNRTQLAAGELAQSLGLSQGNQLKYLRGHRTANGITHTRYRQTFQGVPIWGEQVLVATNRDGSIYALNGRMVTGLSTELRRVASLSEFDAKAALTHAKKLHHTQSLTARSYRNERSELVIYIGENGKPHLAYAVSFFSDNQTGDPTMPTYLFDAKTKEVLLSFEGLMTAEGVGPGGNQRYGRIYYGTDFDAFEVTQSGGQCRMSTATHVTKDLNHATSGGSIHTFNCNENTYKEINGAYSPLNDAHYGGGIVFQLYDEWYGTPPLTQTLELRVHYGRNYENAFWDGQAMTFGDGGNTVHPLVSLDVVGHEVSHGFTQQHSNLTYSGQSGGINEAFSDMAGKACEHFDGSRTDWDIGSRIFKQQGRAMRYMDDPTRDGVSIGCADDYYDGMDVHHSSGVFNKAYYTLANTSGWDARKAFDIFVKANQAYWTPSSNFQRGAEGALDAAKELGYNCDAVVAAFRAVCITVTAPSDCGGSGSAPTAAFDYTLDGLSVSFRDASTDDGRVVSWAWDFGDRGSSSAQNPSHTYAAAGSYTVELTVTDDEGQTDTLRKTVTVSNDPGDNIELRNGESVTVSSETDTWRWYKVDVQPNLSPLADDNLIVSTSGTNGDADIYVKYGSRPSADDSDGRSTSPDSNEEVTIPSPRSGWYYIGLHAWSAFDDLRLSASWDSGSSGSAPEAAFETRVDGRTVQFSDHSSDDGRIVSWSWDFGDGNTSSAANPQHSYREDGTFRVELTVTDDDGLRDSVSRSVTIDGGSTAPEWEPYVVYNAGDIVSYQNTDYQCLITHYAYPGWEPPNAPSLWSGL</sequence>
<name>A0A8A4TH28_SULCO</name>
<dbReference type="Gene3D" id="3.10.450.40">
    <property type="match status" value="1"/>
</dbReference>
<feature type="active site" evidence="9">
    <location>
        <position position="343"/>
    </location>
</feature>
<dbReference type="Pfam" id="PF04151">
    <property type="entry name" value="PPC"/>
    <property type="match status" value="1"/>
</dbReference>
<dbReference type="SMART" id="SM00495">
    <property type="entry name" value="ChtBD3"/>
    <property type="match status" value="1"/>
</dbReference>
<evidence type="ECO:0000256" key="6">
    <source>
        <dbReference type="ARBA" id="ARBA00022801"/>
    </source>
</evidence>
<dbReference type="PANTHER" id="PTHR33794">
    <property type="entry name" value="BACILLOLYSIN"/>
    <property type="match status" value="1"/>
</dbReference>
<keyword evidence="7" id="KW-0862">Zinc</keyword>
<keyword evidence="6" id="KW-0378">Hydrolase</keyword>
<dbReference type="GO" id="GO:0004553">
    <property type="term" value="F:hydrolase activity, hydrolyzing O-glycosyl compounds"/>
    <property type="evidence" value="ECO:0007669"/>
    <property type="project" value="InterPro"/>
</dbReference>
<keyword evidence="8" id="KW-0482">Metalloprotease</keyword>
<feature type="active site" description="Proton donor" evidence="9">
    <location>
        <position position="426"/>
    </location>
</feature>
<organism evidence="13 14">
    <name type="scientific">Sulfidibacter corallicola</name>
    <dbReference type="NCBI Taxonomy" id="2818388"/>
    <lineage>
        <taxon>Bacteria</taxon>
        <taxon>Pseudomonadati</taxon>
        <taxon>Acidobacteriota</taxon>
        <taxon>Holophagae</taxon>
        <taxon>Acanthopleuribacterales</taxon>
        <taxon>Acanthopleuribacteraceae</taxon>
        <taxon>Sulfidibacter</taxon>
    </lineage>
</organism>
<dbReference type="GO" id="GO:0006508">
    <property type="term" value="P:proteolysis"/>
    <property type="evidence" value="ECO:0007669"/>
    <property type="project" value="UniProtKB-KW"/>
</dbReference>
<evidence type="ECO:0000259" key="12">
    <source>
        <dbReference type="PROSITE" id="PS50093"/>
    </source>
</evidence>
<dbReference type="InterPro" id="IPR013783">
    <property type="entry name" value="Ig-like_fold"/>
</dbReference>
<gene>
    <name evidence="13" type="ORF">J3U87_25030</name>
</gene>
<dbReference type="Pfam" id="PF02839">
    <property type="entry name" value="CBM_5_12"/>
    <property type="match status" value="1"/>
</dbReference>
<dbReference type="GO" id="GO:0046872">
    <property type="term" value="F:metal ion binding"/>
    <property type="evidence" value="ECO:0007669"/>
    <property type="project" value="UniProtKB-KW"/>
</dbReference>
<evidence type="ECO:0000256" key="10">
    <source>
        <dbReference type="SAM" id="MobiDB-lite"/>
    </source>
</evidence>
<dbReference type="InterPro" id="IPR001570">
    <property type="entry name" value="Peptidase_M4_C_domain"/>
</dbReference>
<evidence type="ECO:0000256" key="4">
    <source>
        <dbReference type="ARBA" id="ARBA00022723"/>
    </source>
</evidence>
<keyword evidence="5 11" id="KW-0732">Signal</keyword>
<evidence type="ECO:0000256" key="2">
    <source>
        <dbReference type="ARBA" id="ARBA00009388"/>
    </source>
</evidence>
<dbReference type="Proteomes" id="UP000663929">
    <property type="component" value="Chromosome"/>
</dbReference>
<evidence type="ECO:0000256" key="8">
    <source>
        <dbReference type="ARBA" id="ARBA00023049"/>
    </source>
</evidence>
<dbReference type="Gene3D" id="2.60.40.10">
    <property type="entry name" value="Immunoglobulins"/>
    <property type="match status" value="2"/>
</dbReference>
<dbReference type="SUPFAM" id="SSF49299">
    <property type="entry name" value="PKD domain"/>
    <property type="match status" value="2"/>
</dbReference>
<dbReference type="Pfam" id="PF07504">
    <property type="entry name" value="FTP"/>
    <property type="match status" value="1"/>
</dbReference>
<feature type="signal peptide" evidence="11">
    <location>
        <begin position="1"/>
        <end position="21"/>
    </location>
</feature>
<dbReference type="Gene3D" id="3.10.450.490">
    <property type="match status" value="1"/>
</dbReference>
<feature type="domain" description="PKD" evidence="12">
    <location>
        <begin position="509"/>
        <end position="588"/>
    </location>
</feature>